<gene>
    <name evidence="1" type="ORF">PILCRDRAFT_811837</name>
</gene>
<evidence type="ECO:0000313" key="2">
    <source>
        <dbReference type="Proteomes" id="UP000054166"/>
    </source>
</evidence>
<reference evidence="1 2" key="1">
    <citation type="submission" date="2014-04" db="EMBL/GenBank/DDBJ databases">
        <authorList>
            <consortium name="DOE Joint Genome Institute"/>
            <person name="Kuo A."/>
            <person name="Tarkka M."/>
            <person name="Buscot F."/>
            <person name="Kohler A."/>
            <person name="Nagy L.G."/>
            <person name="Floudas D."/>
            <person name="Copeland A."/>
            <person name="Barry K.W."/>
            <person name="Cichocki N."/>
            <person name="Veneault-Fourrey C."/>
            <person name="LaButti K."/>
            <person name="Lindquist E.A."/>
            <person name="Lipzen A."/>
            <person name="Lundell T."/>
            <person name="Morin E."/>
            <person name="Murat C."/>
            <person name="Sun H."/>
            <person name="Tunlid A."/>
            <person name="Henrissat B."/>
            <person name="Grigoriev I.V."/>
            <person name="Hibbett D.S."/>
            <person name="Martin F."/>
            <person name="Nordberg H.P."/>
            <person name="Cantor M.N."/>
            <person name="Hua S.X."/>
        </authorList>
    </citation>
    <scope>NUCLEOTIDE SEQUENCE [LARGE SCALE GENOMIC DNA]</scope>
    <source>
        <strain evidence="1 2">F 1598</strain>
    </source>
</reference>
<keyword evidence="2" id="KW-1185">Reference proteome</keyword>
<organism evidence="1 2">
    <name type="scientific">Piloderma croceum (strain F 1598)</name>
    <dbReference type="NCBI Taxonomy" id="765440"/>
    <lineage>
        <taxon>Eukaryota</taxon>
        <taxon>Fungi</taxon>
        <taxon>Dikarya</taxon>
        <taxon>Basidiomycota</taxon>
        <taxon>Agaricomycotina</taxon>
        <taxon>Agaricomycetes</taxon>
        <taxon>Agaricomycetidae</taxon>
        <taxon>Atheliales</taxon>
        <taxon>Atheliaceae</taxon>
        <taxon>Piloderma</taxon>
    </lineage>
</organism>
<accession>A0A0C3GHK5</accession>
<reference evidence="2" key="2">
    <citation type="submission" date="2015-01" db="EMBL/GenBank/DDBJ databases">
        <title>Evolutionary Origins and Diversification of the Mycorrhizal Mutualists.</title>
        <authorList>
            <consortium name="DOE Joint Genome Institute"/>
            <consortium name="Mycorrhizal Genomics Consortium"/>
            <person name="Kohler A."/>
            <person name="Kuo A."/>
            <person name="Nagy L.G."/>
            <person name="Floudas D."/>
            <person name="Copeland A."/>
            <person name="Barry K.W."/>
            <person name="Cichocki N."/>
            <person name="Veneault-Fourrey C."/>
            <person name="LaButti K."/>
            <person name="Lindquist E.A."/>
            <person name="Lipzen A."/>
            <person name="Lundell T."/>
            <person name="Morin E."/>
            <person name="Murat C."/>
            <person name="Riley R."/>
            <person name="Ohm R."/>
            <person name="Sun H."/>
            <person name="Tunlid A."/>
            <person name="Henrissat B."/>
            <person name="Grigoriev I.V."/>
            <person name="Hibbett D.S."/>
            <person name="Martin F."/>
        </authorList>
    </citation>
    <scope>NUCLEOTIDE SEQUENCE [LARGE SCALE GENOMIC DNA]</scope>
    <source>
        <strain evidence="2">F 1598</strain>
    </source>
</reference>
<dbReference type="InParanoid" id="A0A0C3GHK5"/>
<protein>
    <recommendedName>
        <fullName evidence="3">Restriction endonuclease domain-containing protein</fullName>
    </recommendedName>
</protein>
<sequence>MIFHFLPSKVHDAAVASFGRMLTGRLDLLPFNQPNEQYELRGSATFSLPNGSKEADMNIFPMTRLYEDPTLVLEVGYSESLSDLRLDARRWLARTPPVLLVILIDIKKSNQTGTLPTVTVEHWARTLTHPDGTFVYSEIWMYENNQDYSIPLNYIFETVPPPFVTNGIAHDLVIPGTLVDKFMNSIRHAWVAMLL</sequence>
<name>A0A0C3GHK5_PILCF</name>
<dbReference type="AlphaFoldDB" id="A0A0C3GHK5"/>
<dbReference type="EMBL" id="KN832973">
    <property type="protein sequence ID" value="KIM90116.1"/>
    <property type="molecule type" value="Genomic_DNA"/>
</dbReference>
<dbReference type="HOGENOM" id="CLU_1396830_0_0_1"/>
<evidence type="ECO:0008006" key="3">
    <source>
        <dbReference type="Google" id="ProtNLM"/>
    </source>
</evidence>
<dbReference type="Proteomes" id="UP000054166">
    <property type="component" value="Unassembled WGS sequence"/>
</dbReference>
<proteinExistence type="predicted"/>
<evidence type="ECO:0000313" key="1">
    <source>
        <dbReference type="EMBL" id="KIM90116.1"/>
    </source>
</evidence>